<gene>
    <name evidence="1" type="ORF">SHKM778_82930</name>
</gene>
<evidence type="ECO:0000313" key="1">
    <source>
        <dbReference type="EMBL" id="BFO21905.1"/>
    </source>
</evidence>
<organism evidence="1">
    <name type="scientific">Streptomyces haneummycinicus</name>
    <dbReference type="NCBI Taxonomy" id="3074435"/>
    <lineage>
        <taxon>Bacteria</taxon>
        <taxon>Bacillati</taxon>
        <taxon>Actinomycetota</taxon>
        <taxon>Actinomycetes</taxon>
        <taxon>Kitasatosporales</taxon>
        <taxon>Streptomycetaceae</taxon>
        <taxon>Streptomyces</taxon>
    </lineage>
</organism>
<proteinExistence type="predicted"/>
<reference evidence="1" key="1">
    <citation type="submission" date="2024-06" db="EMBL/GenBank/DDBJ databases">
        <authorList>
            <consortium name="consrtm"/>
            <person name="Uemura M."/>
            <person name="Terahara T."/>
        </authorList>
    </citation>
    <scope>NUCLEOTIDE SEQUENCE</scope>
    <source>
        <strain evidence="1">KM77-8</strain>
    </source>
</reference>
<protein>
    <submittedName>
        <fullName evidence="1">Uncharacterized protein</fullName>
    </submittedName>
</protein>
<dbReference type="AlphaFoldDB" id="A0AAT9HWT7"/>
<dbReference type="EMBL" id="AP035768">
    <property type="protein sequence ID" value="BFO21905.1"/>
    <property type="molecule type" value="Genomic_DNA"/>
</dbReference>
<sequence>MPCWRRRSPRAGRRRWRRRRRFLLLEEFAGAGDGVGGADGEAGGEDGGVVQLGDEALVEVAQAVDEVVVARFGGDDPDVGLVLAQIAADAHEGAGGAEAGHEVGDGRQVGEDLGAGGRVVGAGVVRVAVLVEHDPVGVLGGEFLGDAYGGVGAAGGRGGMISAPHMRSRSRRSCEVFSGITQTMR</sequence>
<name>A0AAT9HWT7_9ACTN</name>
<reference evidence="1" key="2">
    <citation type="submission" date="2024-07" db="EMBL/GenBank/DDBJ databases">
        <title>Streptomyces haneummycinica sp. nov., a new antibiotic-producing actinobacterium isolated from marine sediment.</title>
        <authorList>
            <person name="Uemura M."/>
            <person name="Hamada M."/>
            <person name="Hirano S."/>
            <person name="Kobayashi K."/>
            <person name="Ohshiro T."/>
            <person name="Kobayashi T."/>
            <person name="Terahara T."/>
        </authorList>
    </citation>
    <scope>NUCLEOTIDE SEQUENCE</scope>
    <source>
        <strain evidence="1">KM77-8</strain>
    </source>
</reference>
<accession>A0AAT9HWT7</accession>